<accession>A0AAN9A0S5</accession>
<dbReference type="AlphaFoldDB" id="A0AAN9A0S5"/>
<proteinExistence type="predicted"/>
<protein>
    <submittedName>
        <fullName evidence="1">Uncharacterized protein</fullName>
    </submittedName>
</protein>
<dbReference type="EMBL" id="JAXCGZ010017454">
    <property type="protein sequence ID" value="KAK7068080.1"/>
    <property type="molecule type" value="Genomic_DNA"/>
</dbReference>
<sequence length="70" mass="8286">MTYVTQGLTPEIDRPFHLRHSEVAIRVTSWHSIRHHLLYQWPIRCLGQEEEDAGERTSIGKRFADSQWDP</sequence>
<keyword evidence="2" id="KW-1185">Reference proteome</keyword>
<evidence type="ECO:0000313" key="2">
    <source>
        <dbReference type="Proteomes" id="UP001381693"/>
    </source>
</evidence>
<organism evidence="1 2">
    <name type="scientific">Halocaridina rubra</name>
    <name type="common">Hawaiian red shrimp</name>
    <dbReference type="NCBI Taxonomy" id="373956"/>
    <lineage>
        <taxon>Eukaryota</taxon>
        <taxon>Metazoa</taxon>
        <taxon>Ecdysozoa</taxon>
        <taxon>Arthropoda</taxon>
        <taxon>Crustacea</taxon>
        <taxon>Multicrustacea</taxon>
        <taxon>Malacostraca</taxon>
        <taxon>Eumalacostraca</taxon>
        <taxon>Eucarida</taxon>
        <taxon>Decapoda</taxon>
        <taxon>Pleocyemata</taxon>
        <taxon>Caridea</taxon>
        <taxon>Atyoidea</taxon>
        <taxon>Atyidae</taxon>
        <taxon>Halocaridina</taxon>
    </lineage>
</organism>
<name>A0AAN9A0S5_HALRR</name>
<evidence type="ECO:0000313" key="1">
    <source>
        <dbReference type="EMBL" id="KAK7068080.1"/>
    </source>
</evidence>
<comment type="caution">
    <text evidence="1">The sequence shown here is derived from an EMBL/GenBank/DDBJ whole genome shotgun (WGS) entry which is preliminary data.</text>
</comment>
<dbReference type="Proteomes" id="UP001381693">
    <property type="component" value="Unassembled WGS sequence"/>
</dbReference>
<reference evidence="1 2" key="1">
    <citation type="submission" date="2023-11" db="EMBL/GenBank/DDBJ databases">
        <title>Halocaridina rubra genome assembly.</title>
        <authorList>
            <person name="Smith C."/>
        </authorList>
    </citation>
    <scope>NUCLEOTIDE SEQUENCE [LARGE SCALE GENOMIC DNA]</scope>
    <source>
        <strain evidence="1">EP-1</strain>
        <tissue evidence="1">Whole</tissue>
    </source>
</reference>
<gene>
    <name evidence="1" type="ORF">SK128_013611</name>
</gene>